<dbReference type="EMBL" id="CAJHJT010000056">
    <property type="protein sequence ID" value="CAD7012900.1"/>
    <property type="molecule type" value="Genomic_DNA"/>
</dbReference>
<feature type="compositionally biased region" description="Basic residues" evidence="1">
    <location>
        <begin position="69"/>
        <end position="79"/>
    </location>
</feature>
<dbReference type="AlphaFoldDB" id="A0A811VC64"/>
<evidence type="ECO:0000313" key="2">
    <source>
        <dbReference type="EMBL" id="CAD7012900.1"/>
    </source>
</evidence>
<feature type="region of interest" description="Disordered" evidence="1">
    <location>
        <begin position="50"/>
        <end position="79"/>
    </location>
</feature>
<gene>
    <name evidence="2" type="ORF">CCAP1982_LOCUS20999</name>
</gene>
<organism evidence="2 3">
    <name type="scientific">Ceratitis capitata</name>
    <name type="common">Mediterranean fruit fly</name>
    <name type="synonym">Tephritis capitata</name>
    <dbReference type="NCBI Taxonomy" id="7213"/>
    <lineage>
        <taxon>Eukaryota</taxon>
        <taxon>Metazoa</taxon>
        <taxon>Ecdysozoa</taxon>
        <taxon>Arthropoda</taxon>
        <taxon>Hexapoda</taxon>
        <taxon>Insecta</taxon>
        <taxon>Pterygota</taxon>
        <taxon>Neoptera</taxon>
        <taxon>Endopterygota</taxon>
        <taxon>Diptera</taxon>
        <taxon>Brachycera</taxon>
        <taxon>Muscomorpha</taxon>
        <taxon>Tephritoidea</taxon>
        <taxon>Tephritidae</taxon>
        <taxon>Ceratitis</taxon>
        <taxon>Ceratitis</taxon>
    </lineage>
</organism>
<evidence type="ECO:0000256" key="1">
    <source>
        <dbReference type="SAM" id="MobiDB-lite"/>
    </source>
</evidence>
<reference evidence="2" key="1">
    <citation type="submission" date="2020-11" db="EMBL/GenBank/DDBJ databases">
        <authorList>
            <person name="Whitehead M."/>
        </authorList>
    </citation>
    <scope>NUCLEOTIDE SEQUENCE</scope>
    <source>
        <strain evidence="2">EGII</strain>
    </source>
</reference>
<dbReference type="Proteomes" id="UP000606786">
    <property type="component" value="Unassembled WGS sequence"/>
</dbReference>
<feature type="region of interest" description="Disordered" evidence="1">
    <location>
        <begin position="1"/>
        <end position="29"/>
    </location>
</feature>
<proteinExistence type="predicted"/>
<sequence length="79" mass="8854">MFNQQPQSREGRVHGLQQRENETHVNGHNELRSTALLCGGVGWGELALTHGGQKVGQNNKTRSEECAKYTKRKAPKIKE</sequence>
<comment type="caution">
    <text evidence="2">The sequence shown here is derived from an EMBL/GenBank/DDBJ whole genome shotgun (WGS) entry which is preliminary data.</text>
</comment>
<protein>
    <submittedName>
        <fullName evidence="2">(Mediterranean fruit fly) hypothetical protein</fullName>
    </submittedName>
</protein>
<feature type="compositionally biased region" description="Basic and acidic residues" evidence="1">
    <location>
        <begin position="9"/>
        <end position="29"/>
    </location>
</feature>
<accession>A0A811VC64</accession>
<evidence type="ECO:0000313" key="3">
    <source>
        <dbReference type="Proteomes" id="UP000606786"/>
    </source>
</evidence>
<keyword evidence="3" id="KW-1185">Reference proteome</keyword>
<name>A0A811VC64_CERCA</name>